<evidence type="ECO:0000313" key="2">
    <source>
        <dbReference type="Proteomes" id="UP000226442"/>
    </source>
</evidence>
<comment type="caution">
    <text evidence="1">The sequence shown here is derived from an EMBL/GenBank/DDBJ whole genome shotgun (WGS) entry which is preliminary data.</text>
</comment>
<organism evidence="1 2">
    <name type="scientific">Tychonema bourrellyi FEM_GT703</name>
    <dbReference type="NCBI Taxonomy" id="2040638"/>
    <lineage>
        <taxon>Bacteria</taxon>
        <taxon>Bacillati</taxon>
        <taxon>Cyanobacteriota</taxon>
        <taxon>Cyanophyceae</taxon>
        <taxon>Oscillatoriophycideae</taxon>
        <taxon>Oscillatoriales</taxon>
        <taxon>Microcoleaceae</taxon>
        <taxon>Tychonema</taxon>
    </lineage>
</organism>
<proteinExistence type="predicted"/>
<dbReference type="AlphaFoldDB" id="A0A2G4F3L7"/>
<reference evidence="1" key="1">
    <citation type="submission" date="2017-10" db="EMBL/GenBank/DDBJ databases">
        <title>Draft genome sequence of the planktic cyanobacteria Tychonema bourrellyi isolated from alpine lentic freshwater.</title>
        <authorList>
            <person name="Tett A."/>
            <person name="Armanini F."/>
            <person name="Asnicar F."/>
            <person name="Boscaini A."/>
            <person name="Pasolli E."/>
            <person name="Zolfo M."/>
            <person name="Donati C."/>
            <person name="Salmaso N."/>
            <person name="Segata N."/>
        </authorList>
    </citation>
    <scope>NUCLEOTIDE SEQUENCE</scope>
    <source>
        <strain evidence="1">FEM_GT703</strain>
    </source>
</reference>
<dbReference type="Pfam" id="PF08872">
    <property type="entry name" value="KGK"/>
    <property type="match status" value="1"/>
</dbReference>
<dbReference type="Proteomes" id="UP000226442">
    <property type="component" value="Unassembled WGS sequence"/>
</dbReference>
<dbReference type="EMBL" id="NXIB02000023">
    <property type="protein sequence ID" value="PHX56338.1"/>
    <property type="molecule type" value="Genomic_DNA"/>
</dbReference>
<keyword evidence="2" id="KW-1185">Reference proteome</keyword>
<dbReference type="OrthoDB" id="454733at2"/>
<sequence length="152" mass="17567">MDEKVKINTSYEILDGDDDVLLLGKATFTIRHLKELATSKFHYMLFSLKAEKESQKQSIYYWMTELCINEETKIMGGDINWNSPQEGIDCQILKIGSKGWQKGKVQIEVNKNIKSGETQTSIKFCPDEPLEQKSPLDDIRQSEEYKKLLENN</sequence>
<gene>
    <name evidence="1" type="ORF">CP500_006015</name>
</gene>
<protein>
    <submittedName>
        <fullName evidence="1">KGK family protein</fullName>
    </submittedName>
</protein>
<accession>A0A2G4F3L7</accession>
<dbReference type="InterPro" id="IPR014971">
    <property type="entry name" value="KGK"/>
</dbReference>
<evidence type="ECO:0000313" key="1">
    <source>
        <dbReference type="EMBL" id="PHX56338.1"/>
    </source>
</evidence>
<name>A0A2G4F3L7_9CYAN</name>
<dbReference type="RefSeq" id="WP_096830076.1">
    <property type="nucleotide sequence ID" value="NZ_NXIB02000023.1"/>
</dbReference>